<dbReference type="AlphaFoldDB" id="A0A9W4RN32"/>
<dbReference type="EMBL" id="CAMGZC010000173">
    <property type="protein sequence ID" value="CAI0644529.1"/>
    <property type="molecule type" value="Genomic_DNA"/>
</dbReference>
<evidence type="ECO:0000313" key="2">
    <source>
        <dbReference type="EMBL" id="CAI0644529.1"/>
    </source>
</evidence>
<feature type="compositionally biased region" description="Basic and acidic residues" evidence="1">
    <location>
        <begin position="12"/>
        <end position="27"/>
    </location>
</feature>
<gene>
    <name evidence="2" type="ORF">CGXH109_LOCUS36393</name>
</gene>
<comment type="caution">
    <text evidence="2">The sequence shown here is derived from an EMBL/GenBank/DDBJ whole genome shotgun (WGS) entry which is preliminary data.</text>
</comment>
<feature type="compositionally biased region" description="Pro residues" evidence="1">
    <location>
        <begin position="1"/>
        <end position="10"/>
    </location>
</feature>
<dbReference type="Proteomes" id="UP001152533">
    <property type="component" value="Unassembled WGS sequence"/>
</dbReference>
<organism evidence="2 3">
    <name type="scientific">Colletotrichum noveboracense</name>
    <dbReference type="NCBI Taxonomy" id="2664923"/>
    <lineage>
        <taxon>Eukaryota</taxon>
        <taxon>Fungi</taxon>
        <taxon>Dikarya</taxon>
        <taxon>Ascomycota</taxon>
        <taxon>Pezizomycotina</taxon>
        <taxon>Sordariomycetes</taxon>
        <taxon>Hypocreomycetidae</taxon>
        <taxon>Glomerellales</taxon>
        <taxon>Glomerellaceae</taxon>
        <taxon>Colletotrichum</taxon>
        <taxon>Colletotrichum gloeosporioides species complex</taxon>
    </lineage>
</organism>
<proteinExistence type="predicted"/>
<protein>
    <submittedName>
        <fullName evidence="2">Uncharacterized protein</fullName>
    </submittedName>
</protein>
<keyword evidence="3" id="KW-1185">Reference proteome</keyword>
<name>A0A9W4RN32_9PEZI</name>
<evidence type="ECO:0000256" key="1">
    <source>
        <dbReference type="SAM" id="MobiDB-lite"/>
    </source>
</evidence>
<feature type="region of interest" description="Disordered" evidence="1">
    <location>
        <begin position="1"/>
        <end position="28"/>
    </location>
</feature>
<accession>A0A9W4RN32</accession>
<sequence>MSVEDVPPPARHTSETEPRTQPEKGNDAVEDDVALSYLRLKSSHSPGESENIIKYAAPEYMKCEVARTDELFLHSIVHVACFRPEVQMFSREHLLSDKLNGIETRELVFQVVIDDLLVGEMVQECVEDQAKCLLRGLLAITKGWYLINHLSVAPDTKHLFIKNKSRTIIFVAYDLGSVVVKTDVHNVG</sequence>
<evidence type="ECO:0000313" key="3">
    <source>
        <dbReference type="Proteomes" id="UP001152533"/>
    </source>
</evidence>
<reference evidence="2" key="1">
    <citation type="submission" date="2022-08" db="EMBL/GenBank/DDBJ databases">
        <authorList>
            <person name="Giroux E."/>
            <person name="Giroux E."/>
        </authorList>
    </citation>
    <scope>NUCLEOTIDE SEQUENCE</scope>
    <source>
        <strain evidence="2">H1091258</strain>
    </source>
</reference>